<dbReference type="Proteomes" id="UP000189681">
    <property type="component" value="Unassembled WGS sequence"/>
</dbReference>
<reference evidence="1 2" key="1">
    <citation type="journal article" date="2017" name="Water Res.">
        <title>Discovery and metagenomic analysis of an anammox bacterial enrichment related to Candidatus "Brocadia caroliniensis" in a full-scale glycerol-fed nitritation-denitritation separate centrate treatment process.</title>
        <authorList>
            <person name="Park H."/>
            <person name="Brotto A.C."/>
            <person name="van Loosdrecht M.C."/>
            <person name="Chandran K."/>
        </authorList>
    </citation>
    <scope>NUCLEOTIDE SEQUENCE [LARGE SCALE GENOMIC DNA]</scope>
    <source>
        <strain evidence="1">26THWARD</strain>
    </source>
</reference>
<comment type="caution">
    <text evidence="1">The sequence shown here is derived from an EMBL/GenBank/DDBJ whole genome shotgun (WGS) entry which is preliminary data.</text>
</comment>
<sequence length="95" mass="11436">MFFCLTERPWKVRRYEIIRSFKKYLPGCEKKMILQGSGKFVGWESMKAALRRRKSQYRDKKYDKRTDSENLICEAKREGLSDIVSNKFATNYAYF</sequence>
<dbReference type="AlphaFoldDB" id="A0A1V4AW25"/>
<evidence type="ECO:0000313" key="1">
    <source>
        <dbReference type="EMBL" id="OOP57281.1"/>
    </source>
</evidence>
<organism evidence="1 2">
    <name type="scientific">Candidatus Brocadia carolinensis</name>
    <dbReference type="NCBI Taxonomy" id="1004156"/>
    <lineage>
        <taxon>Bacteria</taxon>
        <taxon>Pseudomonadati</taxon>
        <taxon>Planctomycetota</taxon>
        <taxon>Candidatus Brocadiia</taxon>
        <taxon>Candidatus Brocadiales</taxon>
        <taxon>Candidatus Brocadiaceae</taxon>
        <taxon>Candidatus Brocadia</taxon>
    </lineage>
</organism>
<proteinExistence type="predicted"/>
<protein>
    <submittedName>
        <fullName evidence="1">Uncharacterized protein</fullName>
    </submittedName>
</protein>
<accession>A0A1V4AW25</accession>
<dbReference type="EMBL" id="AYTS01000035">
    <property type="protein sequence ID" value="OOP57281.1"/>
    <property type="molecule type" value="Genomic_DNA"/>
</dbReference>
<name>A0A1V4AW25_9BACT</name>
<gene>
    <name evidence="1" type="ORF">AYP45_03705</name>
</gene>
<evidence type="ECO:0000313" key="2">
    <source>
        <dbReference type="Proteomes" id="UP000189681"/>
    </source>
</evidence>